<feature type="domain" description="GAPS4b N-terminal" evidence="1">
    <location>
        <begin position="11"/>
        <end position="72"/>
    </location>
</feature>
<evidence type="ECO:0000259" key="1">
    <source>
        <dbReference type="Pfam" id="PF26110"/>
    </source>
</evidence>
<dbReference type="EMBL" id="QWIV01000008">
    <property type="protein sequence ID" value="RMZ60390.1"/>
    <property type="molecule type" value="Genomic_DNA"/>
</dbReference>
<gene>
    <name evidence="2" type="ORF">D1632_05485</name>
</gene>
<evidence type="ECO:0000313" key="3">
    <source>
        <dbReference type="Proteomes" id="UP000267524"/>
    </source>
</evidence>
<accession>A0A3M7LEF3</accession>
<dbReference type="AlphaFoldDB" id="A0A3M7LEF3"/>
<protein>
    <recommendedName>
        <fullName evidence="1">GAPS4b N-terminal domain-containing protein</fullName>
    </recommendedName>
</protein>
<keyword evidence="3" id="KW-1185">Reference proteome</keyword>
<evidence type="ECO:0000313" key="2">
    <source>
        <dbReference type="EMBL" id="RMZ60390.1"/>
    </source>
</evidence>
<comment type="caution">
    <text evidence="2">The sequence shown here is derived from an EMBL/GenBank/DDBJ whole genome shotgun (WGS) entry which is preliminary data.</text>
</comment>
<dbReference type="RefSeq" id="WP_122546230.1">
    <property type="nucleotide sequence ID" value="NZ_QWIV01000008.1"/>
</dbReference>
<dbReference type="Proteomes" id="UP000267524">
    <property type="component" value="Unassembled WGS sequence"/>
</dbReference>
<reference evidence="2 3" key="1">
    <citation type="submission" date="2018-08" db="EMBL/GenBank/DDBJ databases">
        <title>Chryseobacterium nematophagum: a novel matrix digesting pathogen of nematodes.</title>
        <authorList>
            <person name="Page A."/>
            <person name="Roberts M."/>
            <person name="Felix M.-A."/>
            <person name="Weir W."/>
        </authorList>
    </citation>
    <scope>NUCLEOTIDE SEQUENCE [LARGE SCALE GENOMIC DNA]</scope>
    <source>
        <strain evidence="2 3">JUb275</strain>
    </source>
</reference>
<proteinExistence type="predicted"/>
<name>A0A3M7LEF3_9FLAO</name>
<sequence>MKNDILPQGDLLRQLLVKSSITTSSINQLMREKGVFLGHNEKNNSVPLLMKSIISPRDFNVLYETQKTKEETIKYRTSSIKCSSDFSFSDVLGGEIDLHTLISDKYTYKPGYQVKGNPSFYFEDKDTAIFEFELERENLLSDFYSNTTSHKGSITLKKTSENDIQISVQHNSTSKETLEVNNIVMSVLKERLQNNSIIKSNDDIVTVKYNHFSNTSRIQFFYSFVTNFNIYIEFMSITDIDLYLDENVKSHADIKMFLDELDNLKLNGKELQNHVLLTKMEYFPKLIFGAIKLKYSINYKGIEGFAIINLGFPDYVKNKDQTSEFQISIDLILNKNNRNFTTENNTRKKLLEIFESKKVESYGLFKIK</sequence>
<organism evidence="2 3">
    <name type="scientific">Chryseobacterium nematophagum</name>
    <dbReference type="NCBI Taxonomy" id="2305228"/>
    <lineage>
        <taxon>Bacteria</taxon>
        <taxon>Pseudomonadati</taxon>
        <taxon>Bacteroidota</taxon>
        <taxon>Flavobacteriia</taxon>
        <taxon>Flavobacteriales</taxon>
        <taxon>Weeksellaceae</taxon>
        <taxon>Chryseobacterium group</taxon>
        <taxon>Chryseobacterium</taxon>
    </lineage>
</organism>
<dbReference type="Pfam" id="PF26110">
    <property type="entry name" value="GAPS4b_N"/>
    <property type="match status" value="1"/>
</dbReference>
<dbReference type="InterPro" id="IPR058955">
    <property type="entry name" value="GAPS4b_N"/>
</dbReference>